<dbReference type="RefSeq" id="WP_129227879.1">
    <property type="nucleotide sequence ID" value="NZ_QYBB01000018.1"/>
</dbReference>
<proteinExistence type="predicted"/>
<sequence>MPPRMDRAAQRAALLKLGSAVADEMRAGHNGETAGAVGDALAAMPQATLEIVGLIGREARRRRPDAHLVAALAFMCGQALETLRYGVERQDPDASAMLDAVRGRLVREARSDQADPAVLMLLTKQFAVAKLDIGEELRGAMGDMLDEQSDEAAEDGTGDLDMERHLVELAHELGDDAFAIHGELAETASSFPVDHRLAMASFMLASESDPVRDAALGWLFDPEPGVAPALCQSLSEEAAVGRLGGTTLRRLVAVRNWLPAAARPGVDAAVRAARRKGAEPTPLSPPVVEDLRISGFDGSGAASVFALVRTGKRHAVASVLFKLGHGVRDAWVHRNMTRTDARAQLDRVAGEIDLVPVSPATLRLLLAHMLSLNVEGVPPPFGALDAVEALGLGTVNPEAARPEDVVASALGEADGEAEDADVLADAASWPARYGFMGSWFEDDAAVDEALLGRKGLSKVRRVDLVLDRVVAPRRRRWGEMLAWMALITADADAREEATRFALAAAALLGERPAAEVPLLRAIADGTVEARRLRRG</sequence>
<dbReference type="EMBL" id="QYBB01000018">
    <property type="protein sequence ID" value="RYC31025.1"/>
    <property type="molecule type" value="Genomic_DNA"/>
</dbReference>
<reference evidence="1 2" key="1">
    <citation type="submission" date="2018-12" db="EMBL/GenBank/DDBJ databases">
        <authorList>
            <person name="Grouzdev D.S."/>
            <person name="Krutkina M.S."/>
        </authorList>
    </citation>
    <scope>NUCLEOTIDE SEQUENCE [LARGE SCALE GENOMIC DNA]</scope>
    <source>
        <strain evidence="1 2">RmlP026</strain>
    </source>
</reference>
<protein>
    <submittedName>
        <fullName evidence="1">Uncharacterized protein</fullName>
    </submittedName>
</protein>
<name>A0A4Q2U838_9HYPH</name>
<comment type="caution">
    <text evidence="1">The sequence shown here is derived from an EMBL/GenBank/DDBJ whole genome shotgun (WGS) entry which is preliminary data.</text>
</comment>
<dbReference type="OrthoDB" id="7486157at2"/>
<organism evidence="1 2">
    <name type="scientific">Lichenibacterium minor</name>
    <dbReference type="NCBI Taxonomy" id="2316528"/>
    <lineage>
        <taxon>Bacteria</taxon>
        <taxon>Pseudomonadati</taxon>
        <taxon>Pseudomonadota</taxon>
        <taxon>Alphaproteobacteria</taxon>
        <taxon>Hyphomicrobiales</taxon>
        <taxon>Lichenihabitantaceae</taxon>
        <taxon>Lichenibacterium</taxon>
    </lineage>
</organism>
<dbReference type="AlphaFoldDB" id="A0A4Q2U838"/>
<reference evidence="1 2" key="2">
    <citation type="submission" date="2019-02" db="EMBL/GenBank/DDBJ databases">
        <title>'Lichenibacterium ramalinii' gen. nov. sp. nov., 'Lichenibacterium minor' gen. nov. sp. nov.</title>
        <authorList>
            <person name="Pankratov T."/>
        </authorList>
    </citation>
    <scope>NUCLEOTIDE SEQUENCE [LARGE SCALE GENOMIC DNA]</scope>
    <source>
        <strain evidence="1 2">RmlP026</strain>
    </source>
</reference>
<evidence type="ECO:0000313" key="1">
    <source>
        <dbReference type="EMBL" id="RYC31025.1"/>
    </source>
</evidence>
<accession>A0A4Q2U838</accession>
<dbReference type="Proteomes" id="UP000290759">
    <property type="component" value="Unassembled WGS sequence"/>
</dbReference>
<gene>
    <name evidence="1" type="ORF">D3273_15940</name>
</gene>
<evidence type="ECO:0000313" key="2">
    <source>
        <dbReference type="Proteomes" id="UP000290759"/>
    </source>
</evidence>
<keyword evidence="2" id="KW-1185">Reference proteome</keyword>